<keyword evidence="3" id="KW-1185">Reference proteome</keyword>
<name>A0ABN7WBS5_GIGMA</name>
<comment type="caution">
    <text evidence="2">The sequence shown here is derived from an EMBL/GenBank/DDBJ whole genome shotgun (WGS) entry which is preliminary data.</text>
</comment>
<dbReference type="EMBL" id="CAJVQB010038464">
    <property type="protein sequence ID" value="CAG8826274.1"/>
    <property type="molecule type" value="Genomic_DNA"/>
</dbReference>
<dbReference type="Proteomes" id="UP000789901">
    <property type="component" value="Unassembled WGS sequence"/>
</dbReference>
<feature type="coiled-coil region" evidence="1">
    <location>
        <begin position="120"/>
        <end position="147"/>
    </location>
</feature>
<accession>A0ABN7WBS5</accession>
<organism evidence="2 3">
    <name type="scientific">Gigaspora margarita</name>
    <dbReference type="NCBI Taxonomy" id="4874"/>
    <lineage>
        <taxon>Eukaryota</taxon>
        <taxon>Fungi</taxon>
        <taxon>Fungi incertae sedis</taxon>
        <taxon>Mucoromycota</taxon>
        <taxon>Glomeromycotina</taxon>
        <taxon>Glomeromycetes</taxon>
        <taxon>Diversisporales</taxon>
        <taxon>Gigasporaceae</taxon>
        <taxon>Gigaspora</taxon>
    </lineage>
</organism>
<gene>
    <name evidence="2" type="ORF">GMARGA_LOCUS29078</name>
</gene>
<evidence type="ECO:0000313" key="3">
    <source>
        <dbReference type="Proteomes" id="UP000789901"/>
    </source>
</evidence>
<reference evidence="2 3" key="1">
    <citation type="submission" date="2021-06" db="EMBL/GenBank/DDBJ databases">
        <authorList>
            <person name="Kallberg Y."/>
            <person name="Tangrot J."/>
            <person name="Rosling A."/>
        </authorList>
    </citation>
    <scope>NUCLEOTIDE SEQUENCE [LARGE SCALE GENOMIC DNA]</scope>
    <source>
        <strain evidence="2 3">120-4 pot B 10/14</strain>
    </source>
</reference>
<evidence type="ECO:0000313" key="2">
    <source>
        <dbReference type="EMBL" id="CAG8826274.1"/>
    </source>
</evidence>
<protein>
    <submittedName>
        <fullName evidence="2">26961_t:CDS:1</fullName>
    </submittedName>
</protein>
<proteinExistence type="predicted"/>
<evidence type="ECO:0000256" key="1">
    <source>
        <dbReference type="SAM" id="Coils"/>
    </source>
</evidence>
<keyword evidence="1" id="KW-0175">Coiled coil</keyword>
<sequence>MAKKLTEIQTIDEAKGAEYNGVTLTRDEEKNIFNDSRLKDSSDSTKIDISKLRDAAKLLDEVKKAQAKTQWNEATDQVVLDKLKKGKTDDTLASKVVNTAKTADGEHLLDSVIAHLEAIRDGHKVEAEEAKSRVEAIQQEIDDYVKLTSEEQENVEKVINKVKNDTLGKQLLTSIVDRNKAYLVYPNGLYDYGNIVETNVGYDGRNYLTAEQITLMDETKLFALINGNTYFTSNGRSRTDAKDAYNRLKADGKEYGKENQLVFNDPNSYVNKPLDQRKPEEIQWPFAKPELRDIAIFMKNVFPRNELDTNPIINSTDDELRGKEVVEVSWFGLRNIPKADVFISSTTLNKFLDSGEMSASKKMAQIGKANAFKDNSLLDDKTGSMMNVLKFDSNTSATTLTTTSKIRTKLEIDKKALAYADRIKWVVENAKDVNDSPNKNTEAFVFPYDKKTYDLTLYDKFLSKAITNEKKAKLMSEADSKNFADIQNRLRRAQAEELEAQRKEKTAQD</sequence>